<dbReference type="EMBL" id="DTAU01000098">
    <property type="protein sequence ID" value="HFQ79022.1"/>
    <property type="molecule type" value="Genomic_DNA"/>
</dbReference>
<organism evidence="2">
    <name type="scientific">Ignisphaera aggregans</name>
    <dbReference type="NCBI Taxonomy" id="334771"/>
    <lineage>
        <taxon>Archaea</taxon>
        <taxon>Thermoproteota</taxon>
        <taxon>Thermoprotei</taxon>
        <taxon>Desulfurococcales</taxon>
        <taxon>Desulfurococcaceae</taxon>
        <taxon>Ignisphaera</taxon>
    </lineage>
</organism>
<gene>
    <name evidence="1" type="ORF">ENT99_04885</name>
    <name evidence="2" type="ORF">ENU64_06565</name>
</gene>
<protein>
    <submittedName>
        <fullName evidence="2">DUF2286 domain-containing protein</fullName>
    </submittedName>
</protein>
<dbReference type="Pfam" id="PF10051">
    <property type="entry name" value="DUF2286"/>
    <property type="match status" value="1"/>
</dbReference>
<evidence type="ECO:0000313" key="2">
    <source>
        <dbReference type="EMBL" id="HGT99073.1"/>
    </source>
</evidence>
<dbReference type="EMBL" id="DTDH01000178">
    <property type="protein sequence ID" value="HGT99073.1"/>
    <property type="molecule type" value="Genomic_DNA"/>
</dbReference>
<dbReference type="InterPro" id="IPR017006">
    <property type="entry name" value="UCP032756"/>
</dbReference>
<dbReference type="AlphaFoldDB" id="A0A7J3MZU8"/>
<evidence type="ECO:0000313" key="1">
    <source>
        <dbReference type="EMBL" id="HFQ79022.1"/>
    </source>
</evidence>
<comment type="caution">
    <text evidence="2">The sequence shown here is derived from an EMBL/GenBank/DDBJ whole genome shotgun (WGS) entry which is preliminary data.</text>
</comment>
<reference evidence="2" key="1">
    <citation type="journal article" date="2020" name="mSystems">
        <title>Genome- and Community-Level Interaction Insights into Carbon Utilization and Element Cycling Functions of Hydrothermarchaeota in Hydrothermal Sediment.</title>
        <authorList>
            <person name="Zhou Z."/>
            <person name="Liu Y."/>
            <person name="Xu W."/>
            <person name="Pan J."/>
            <person name="Luo Z.H."/>
            <person name="Li M."/>
        </authorList>
    </citation>
    <scope>NUCLEOTIDE SEQUENCE [LARGE SCALE GENOMIC DNA]</scope>
    <source>
        <strain evidence="1">SpSt-629</strain>
        <strain evidence="2">SpSt-688</strain>
    </source>
</reference>
<accession>A0A7J3MZU8</accession>
<sequence>MALKILIIRSEDGEVKEQRIIEGTLDKSLKDTVIKALELWNPQKSDLVVVKHKHEVNVNLPITKEQYELYSQFNLKRFGDRAVFELPIYIISFENEWVEDQIRDSKVFVVAPYVDEATSSKVLELAKNITSEEAEEEIEEE</sequence>
<name>A0A7J3MZU8_9CREN</name>
<proteinExistence type="predicted"/>